<accession>A0A7V5LYU5</accession>
<dbReference type="InterPro" id="IPR038392">
    <property type="entry name" value="Fucose_isomerase_dom2_sf"/>
</dbReference>
<dbReference type="SUPFAM" id="SSF53743">
    <property type="entry name" value="FucI/AraA N-terminal and middle domains"/>
    <property type="match status" value="1"/>
</dbReference>
<dbReference type="EMBL" id="DRTT01000087">
    <property type="protein sequence ID" value="HHF98416.1"/>
    <property type="molecule type" value="Genomic_DNA"/>
</dbReference>
<keyword evidence="2" id="KW-0119">Carbohydrate metabolism</keyword>
<sequence>AWNTDLVRKHIANIAREKPDALIINQGDWTFPYDSVDAVKAFMLETQDIARVVIFSYKEPKVPGLVAGMAAGGGLKRIGIPFQLCYGAIDKDPKVLEELMDILRFYKKQSGVSEKVKEAIKALGKQKYLALGGMALKMPTTTCDVDQWQKLFGITYDALDQSEMKIRALKMIRWKGKPGESDYEIIDKRVKEAIDYLYNEKHGNFDFSRESFKSISKFVYQLCFYYAALDLCREYQATFAGIKCQDELSSRDCTVCLATAFLNNDVGPDGKPKEIIPVACENDMDSALTQLWMYLLTGKPAGFGDFRDVENGILAIVNCGQHPPYFFGRSDEDSVKKLDAVEYIGQEHFYAAGGSAVRGRTPEGEIITVARLARENLRYYLVAMPIETVEVSPEEHKKYSLSWPIIKGKIPIPDKKLIEIWPCNHLGFAFGDLTYHLAEMAYRLDIGYRIFDRKGREYFKPS</sequence>
<dbReference type="AlphaFoldDB" id="A0A7V5LYU5"/>
<dbReference type="InterPro" id="IPR009015">
    <property type="entry name" value="Fucose_isomerase_N/cen_sf"/>
</dbReference>
<organism evidence="4">
    <name type="scientific">Aerophobetes bacterium</name>
    <dbReference type="NCBI Taxonomy" id="2030807"/>
    <lineage>
        <taxon>Bacteria</taxon>
        <taxon>Candidatus Aerophobota</taxon>
    </lineage>
</organism>
<dbReference type="Gene3D" id="3.40.275.10">
    <property type="entry name" value="L-fucose Isomerase, Chain A, domain 2"/>
    <property type="match status" value="1"/>
</dbReference>
<evidence type="ECO:0000313" key="4">
    <source>
        <dbReference type="EMBL" id="HHF98416.1"/>
    </source>
</evidence>
<name>A0A7V5LYU5_UNCAE</name>
<feature type="domain" description="L-fucose isomerase C-terminal" evidence="3">
    <location>
        <begin position="317"/>
        <end position="447"/>
    </location>
</feature>
<dbReference type="Proteomes" id="UP000886070">
    <property type="component" value="Unassembled WGS sequence"/>
</dbReference>
<keyword evidence="1" id="KW-0413">Isomerase</keyword>
<dbReference type="PANTHER" id="PTHR37840">
    <property type="entry name" value="L-FUCOSE ISOMERASE"/>
    <property type="match status" value="1"/>
</dbReference>
<gene>
    <name evidence="4" type="ORF">ENL39_02890</name>
</gene>
<evidence type="ECO:0000256" key="2">
    <source>
        <dbReference type="ARBA" id="ARBA00023277"/>
    </source>
</evidence>
<dbReference type="Pfam" id="PF02952">
    <property type="entry name" value="Fucose_iso_C"/>
    <property type="match status" value="1"/>
</dbReference>
<evidence type="ECO:0000259" key="3">
    <source>
        <dbReference type="Pfam" id="PF02952"/>
    </source>
</evidence>
<proteinExistence type="predicted"/>
<reference evidence="4" key="1">
    <citation type="journal article" date="2020" name="mSystems">
        <title>Genome- and Community-Level Interaction Insights into Carbon Utilization and Element Cycling Functions of Hydrothermarchaeota in Hydrothermal Sediment.</title>
        <authorList>
            <person name="Zhou Z."/>
            <person name="Liu Y."/>
            <person name="Xu W."/>
            <person name="Pan J."/>
            <person name="Luo Z.H."/>
            <person name="Li M."/>
        </authorList>
    </citation>
    <scope>NUCLEOTIDE SEQUENCE [LARGE SCALE GENOMIC DNA]</scope>
    <source>
        <strain evidence="4">HyVt-92</strain>
    </source>
</reference>
<dbReference type="GO" id="GO:0008790">
    <property type="term" value="F:arabinose isomerase activity"/>
    <property type="evidence" value="ECO:0007669"/>
    <property type="project" value="TreeGrafter"/>
</dbReference>
<dbReference type="GO" id="GO:0042355">
    <property type="term" value="P:L-fucose catabolic process"/>
    <property type="evidence" value="ECO:0007669"/>
    <property type="project" value="TreeGrafter"/>
</dbReference>
<dbReference type="InterPro" id="IPR015888">
    <property type="entry name" value="Fuc_isomerase_C"/>
</dbReference>
<dbReference type="InterPro" id="IPR005763">
    <property type="entry name" value="Fucose_isomerase"/>
</dbReference>
<dbReference type="PANTHER" id="PTHR37840:SF1">
    <property type="entry name" value="L-FUCOSE ISOMERASE"/>
    <property type="match status" value="1"/>
</dbReference>
<dbReference type="GO" id="GO:0030145">
    <property type="term" value="F:manganese ion binding"/>
    <property type="evidence" value="ECO:0007669"/>
    <property type="project" value="InterPro"/>
</dbReference>
<dbReference type="GO" id="GO:0005737">
    <property type="term" value="C:cytoplasm"/>
    <property type="evidence" value="ECO:0007669"/>
    <property type="project" value="InterPro"/>
</dbReference>
<comment type="caution">
    <text evidence="4">The sequence shown here is derived from an EMBL/GenBank/DDBJ whole genome shotgun (WGS) entry which is preliminary data.</text>
</comment>
<dbReference type="GO" id="GO:0008736">
    <property type="term" value="F:L-fucose isomerase activity"/>
    <property type="evidence" value="ECO:0007669"/>
    <property type="project" value="InterPro"/>
</dbReference>
<evidence type="ECO:0000256" key="1">
    <source>
        <dbReference type="ARBA" id="ARBA00023235"/>
    </source>
</evidence>
<dbReference type="GO" id="GO:0019571">
    <property type="term" value="P:D-arabinose catabolic process"/>
    <property type="evidence" value="ECO:0007669"/>
    <property type="project" value="TreeGrafter"/>
</dbReference>
<feature type="non-terminal residue" evidence="4">
    <location>
        <position position="1"/>
    </location>
</feature>
<protein>
    <recommendedName>
        <fullName evidence="3">L-fucose isomerase C-terminal domain-containing protein</fullName>
    </recommendedName>
</protein>